<evidence type="ECO:0000313" key="1">
    <source>
        <dbReference type="EMBL" id="MPC60628.1"/>
    </source>
</evidence>
<protein>
    <submittedName>
        <fullName evidence="1">Uncharacterized protein</fullName>
    </submittedName>
</protein>
<proteinExistence type="predicted"/>
<dbReference type="Proteomes" id="UP000324222">
    <property type="component" value="Unassembled WGS sequence"/>
</dbReference>
<dbReference type="AlphaFoldDB" id="A0A5B7GUL4"/>
<gene>
    <name evidence="1" type="ORF">E2C01_054681</name>
</gene>
<dbReference type="EMBL" id="VSRR010017731">
    <property type="protein sequence ID" value="MPC60628.1"/>
    <property type="molecule type" value="Genomic_DNA"/>
</dbReference>
<keyword evidence="2" id="KW-1185">Reference proteome</keyword>
<reference evidence="1 2" key="1">
    <citation type="submission" date="2019-05" db="EMBL/GenBank/DDBJ databases">
        <title>Another draft genome of Portunus trituberculatus and its Hox gene families provides insights of decapod evolution.</title>
        <authorList>
            <person name="Jeong J.-H."/>
            <person name="Song I."/>
            <person name="Kim S."/>
            <person name="Choi T."/>
            <person name="Kim D."/>
            <person name="Ryu S."/>
            <person name="Kim W."/>
        </authorList>
    </citation>
    <scope>NUCLEOTIDE SEQUENCE [LARGE SCALE GENOMIC DNA]</scope>
    <source>
        <tissue evidence="1">Muscle</tissue>
    </source>
</reference>
<name>A0A5B7GUL4_PORTR</name>
<accession>A0A5B7GUL4</accession>
<sequence length="69" mass="7771">MKKQKREKFDLRETRFKSINQSGAVSSAWATLPPHPSPSTALQIVLVAFHSPCFAMTWSLIRAILKGCR</sequence>
<comment type="caution">
    <text evidence="1">The sequence shown here is derived from an EMBL/GenBank/DDBJ whole genome shotgun (WGS) entry which is preliminary data.</text>
</comment>
<organism evidence="1 2">
    <name type="scientific">Portunus trituberculatus</name>
    <name type="common">Swimming crab</name>
    <name type="synonym">Neptunus trituberculatus</name>
    <dbReference type="NCBI Taxonomy" id="210409"/>
    <lineage>
        <taxon>Eukaryota</taxon>
        <taxon>Metazoa</taxon>
        <taxon>Ecdysozoa</taxon>
        <taxon>Arthropoda</taxon>
        <taxon>Crustacea</taxon>
        <taxon>Multicrustacea</taxon>
        <taxon>Malacostraca</taxon>
        <taxon>Eumalacostraca</taxon>
        <taxon>Eucarida</taxon>
        <taxon>Decapoda</taxon>
        <taxon>Pleocyemata</taxon>
        <taxon>Brachyura</taxon>
        <taxon>Eubrachyura</taxon>
        <taxon>Portunoidea</taxon>
        <taxon>Portunidae</taxon>
        <taxon>Portuninae</taxon>
        <taxon>Portunus</taxon>
    </lineage>
</organism>
<evidence type="ECO:0000313" key="2">
    <source>
        <dbReference type="Proteomes" id="UP000324222"/>
    </source>
</evidence>